<protein>
    <submittedName>
        <fullName evidence="2">Uncharacterized protein</fullName>
    </submittedName>
</protein>
<accession>A0A0H5REK7</accession>
<evidence type="ECO:0000256" key="1">
    <source>
        <dbReference type="SAM" id="Coils"/>
    </source>
</evidence>
<organism evidence="2">
    <name type="scientific">Spongospora subterranea</name>
    <dbReference type="NCBI Taxonomy" id="70186"/>
    <lineage>
        <taxon>Eukaryota</taxon>
        <taxon>Sar</taxon>
        <taxon>Rhizaria</taxon>
        <taxon>Endomyxa</taxon>
        <taxon>Phytomyxea</taxon>
        <taxon>Plasmodiophorida</taxon>
        <taxon>Plasmodiophoridae</taxon>
        <taxon>Spongospora</taxon>
    </lineage>
</organism>
<dbReference type="PANTHER" id="PTHR31935">
    <property type="entry name" value="COILED-COIL DOMAIN-CONTAINING PROTEIN 13"/>
    <property type="match status" value="1"/>
</dbReference>
<evidence type="ECO:0000313" key="2">
    <source>
        <dbReference type="EMBL" id="CRZ12453.1"/>
    </source>
</evidence>
<keyword evidence="1" id="KW-0175">Coiled coil</keyword>
<feature type="non-terminal residue" evidence="2">
    <location>
        <position position="155"/>
    </location>
</feature>
<sequence>IEKVLSGKSNWRGRAEEIARLTLKLNRERNRPGVEGSPPRKATVCNALERRKGEIERKLKEKVAGRDEMAKDLEAVKQQNRTLKTKNDAIMARNRTLEEQVVNMKGKLHVVIEQSANDDKLIESLRVQLSKLSLANEQIPFMKTEIASLKAAVSN</sequence>
<proteinExistence type="predicted"/>
<feature type="non-terminal residue" evidence="2">
    <location>
        <position position="1"/>
    </location>
</feature>
<reference evidence="2" key="1">
    <citation type="submission" date="2015-04" db="EMBL/GenBank/DDBJ databases">
        <title>The genome sequence of the plant pathogenic Rhizarian Plasmodiophora brassicae reveals insights in its biotrophic life cycle and the origin of chitin synthesis.</title>
        <authorList>
            <person name="Schwelm A."/>
            <person name="Fogelqvist J."/>
            <person name="Knaust A."/>
            <person name="Julke S."/>
            <person name="Lilja T."/>
            <person name="Dhandapani V."/>
            <person name="Bonilla-Rosso G."/>
            <person name="Karlsson M."/>
            <person name="Shevchenko A."/>
            <person name="Choi S.R."/>
            <person name="Kim H.G."/>
            <person name="Park J.Y."/>
            <person name="Lim Y.P."/>
            <person name="Ludwig-Muller J."/>
            <person name="Dixelius C."/>
        </authorList>
    </citation>
    <scope>NUCLEOTIDE SEQUENCE</scope>
    <source>
        <tissue evidence="2">Potato root galls</tissue>
    </source>
</reference>
<dbReference type="AlphaFoldDB" id="A0A0H5REK7"/>
<name>A0A0H5REK7_9EUKA</name>
<dbReference type="InterPro" id="IPR038929">
    <property type="entry name" value="CCDC13"/>
</dbReference>
<feature type="coiled-coil region" evidence="1">
    <location>
        <begin position="66"/>
        <end position="100"/>
    </location>
</feature>
<dbReference type="PANTHER" id="PTHR31935:SF1">
    <property type="entry name" value="COILED-COIL DOMAIN-CONTAINING PROTEIN 13"/>
    <property type="match status" value="1"/>
</dbReference>
<dbReference type="EMBL" id="HACM01012011">
    <property type="protein sequence ID" value="CRZ12453.1"/>
    <property type="molecule type" value="Transcribed_RNA"/>
</dbReference>